<evidence type="ECO:0000313" key="7">
    <source>
        <dbReference type="EMBL" id="BAJ99087.1"/>
    </source>
</evidence>
<dbReference type="InterPro" id="IPR027417">
    <property type="entry name" value="P-loop_NTPase"/>
</dbReference>
<keyword evidence="2" id="KW-0677">Repeat</keyword>
<protein>
    <submittedName>
        <fullName evidence="7">Predicted protein</fullName>
    </submittedName>
</protein>
<dbReference type="SUPFAM" id="SSF52058">
    <property type="entry name" value="L domain-like"/>
    <property type="match status" value="1"/>
</dbReference>
<dbReference type="InterPro" id="IPR002182">
    <property type="entry name" value="NB-ARC"/>
</dbReference>
<keyword evidence="1" id="KW-0433">Leucine-rich repeat</keyword>
<dbReference type="GO" id="GO:0043531">
    <property type="term" value="F:ADP binding"/>
    <property type="evidence" value="ECO:0007669"/>
    <property type="project" value="InterPro"/>
</dbReference>
<accession>F2DVG6</accession>
<dbReference type="Pfam" id="PF00931">
    <property type="entry name" value="NB-ARC"/>
    <property type="match status" value="1"/>
</dbReference>
<feature type="domain" description="NB-ARC" evidence="4">
    <location>
        <begin position="245"/>
        <end position="410"/>
    </location>
</feature>
<organism evidence="7">
    <name type="scientific">Hordeum vulgare subsp. vulgare</name>
    <name type="common">Domesticated barley</name>
    <dbReference type="NCBI Taxonomy" id="112509"/>
    <lineage>
        <taxon>Eukaryota</taxon>
        <taxon>Viridiplantae</taxon>
        <taxon>Streptophyta</taxon>
        <taxon>Embryophyta</taxon>
        <taxon>Tracheophyta</taxon>
        <taxon>Spermatophyta</taxon>
        <taxon>Magnoliopsida</taxon>
        <taxon>Liliopsida</taxon>
        <taxon>Poales</taxon>
        <taxon>Poaceae</taxon>
        <taxon>BOP clade</taxon>
        <taxon>Pooideae</taxon>
        <taxon>Triticodae</taxon>
        <taxon>Triticeae</taxon>
        <taxon>Hordeinae</taxon>
        <taxon>Hordeum</taxon>
    </lineage>
</organism>
<dbReference type="GO" id="GO:0006952">
    <property type="term" value="P:defense response"/>
    <property type="evidence" value="ECO:0007669"/>
    <property type="project" value="UniProtKB-KW"/>
</dbReference>
<feature type="domain" description="Disease resistance protein winged helix" evidence="5">
    <location>
        <begin position="496"/>
        <end position="558"/>
    </location>
</feature>
<dbReference type="Gene3D" id="3.80.10.10">
    <property type="entry name" value="Ribonuclease Inhibitor"/>
    <property type="match status" value="2"/>
</dbReference>
<dbReference type="PANTHER" id="PTHR36766">
    <property type="entry name" value="PLANT BROAD-SPECTRUM MILDEW RESISTANCE PROTEIN RPW8"/>
    <property type="match status" value="1"/>
</dbReference>
<feature type="domain" description="R13L1/DRL21-like LRR repeat region" evidence="6">
    <location>
        <begin position="753"/>
        <end position="881"/>
    </location>
</feature>
<dbReference type="PANTHER" id="PTHR36766:SF64">
    <property type="entry name" value="OS12G0206100 PROTEIN"/>
    <property type="match status" value="1"/>
</dbReference>
<evidence type="ECO:0000259" key="6">
    <source>
        <dbReference type="Pfam" id="PF25019"/>
    </source>
</evidence>
<dbReference type="Gene3D" id="1.10.8.430">
    <property type="entry name" value="Helical domain of apoptotic protease-activating factors"/>
    <property type="match status" value="1"/>
</dbReference>
<dbReference type="InterPro" id="IPR056789">
    <property type="entry name" value="LRR_R13L1-DRL21"/>
</dbReference>
<dbReference type="AlphaFoldDB" id="F2DVG6"/>
<dbReference type="InterPro" id="IPR042197">
    <property type="entry name" value="Apaf_helical"/>
</dbReference>
<evidence type="ECO:0000256" key="3">
    <source>
        <dbReference type="ARBA" id="ARBA00022821"/>
    </source>
</evidence>
<reference evidence="7" key="1">
    <citation type="journal article" date="2011" name="Plant Physiol.">
        <title>Comprehensive sequence analysis of 24,783 barley full-length cDNAs derived from 12 clone libraries.</title>
        <authorList>
            <person name="Matsumoto T."/>
            <person name="Tanaka T."/>
            <person name="Sakai H."/>
            <person name="Amano N."/>
            <person name="Kanamori H."/>
            <person name="Kurita K."/>
            <person name="Kikuta A."/>
            <person name="Kamiya K."/>
            <person name="Yamamoto M."/>
            <person name="Ikawa H."/>
            <person name="Fujii N."/>
            <person name="Hori K."/>
            <person name="Itoh T."/>
            <person name="Sato K."/>
        </authorList>
    </citation>
    <scope>NUCLEOTIDE SEQUENCE</scope>
    <source>
        <tissue evidence="7">Shoot and root</tissue>
    </source>
</reference>
<name>F2DVG6_HORVV</name>
<sequence>MDVAIGTASGLIGSVLHQLSDEFIQAYVASSELGLNAKKIKDDLLFTQGLLHEAQRRGLSDNPGLQGLVQQLSAKADIAEDALDELHYFIIQDQLDGTNYAKPDLGDGLQGHARHGRHAVRYTVGNWLNCFSCSPLKDDGAASTDVTSKSHNTINLDSSNAGAIDKLTFDRVAMSKKIKSVIEEIHSLCYPVSKLLTITPHQSNSTSVDINRPLVGSTSMENKLYGRSVIFEQTIKDITAGTYHGETLYVLPIVGPGGIGKTTLTQHLYNDKRTEEHFTVRVWVCVSTDFDVLKLTQQIHSCIPAAEKGEMNIADETTNLDQLQKSIANRLKSKRFLIVLDDVWKCDSDYEWNSLVAPFTKGEAKGSMVIVTTRFPKIEQRVKKATSPINLQGLDPDEFFEFFLACVFGESKPDQQCNELIDTGKKISQKLKCSPLAAKTVARLLKKDLSWDHWRKVLESNEWQNQTNKDDIMPALKISYDYLPFHLKQCFSYFSLFPEDHRFNAIYINRFWTALGIIDSSYKNRNYLEELVDNGFLMIEVDDLEGQCYAMHDLLHELSRSVSSQYCTNISSFSFSANEISQSIRHLAITIEDRYDENFKQEMAKLKSRIHIRGLRTLMIFRGYNEWIDEILRDTFSEIEGIRVLFIPTESTESLPKKFSKLLHLRYLKIISPYKHVGSLPSTIPRFYHLILLDLQDWKGSSDLPKYFSRLVNLRHFIAGTELHSNVPEVGKIAHLEELKEFHVKKEGVGFELEELGKLKELGGGLAVFNLEKVATKGEANKANLSLKKNLKGLALVWGPKDPNWVTEPLAILDDDVADGLQPHDNLRELGILRHGGAGPPSWLCCDIPMRYLERLALEGVSWGILPPFGQLTYLKRLSLKRNARVCLIGPDSGTGRNQSFMHLKEVAISDMPLLERWTVEPNCHLFPVLETIKCSDCPNLLSLPFFPECSVPCTQGIHCPNLYVLEITECPELFVSPIPPAPKLKHIKIKDTHRSVTLEREERNLFEEGGWNLEEDVLNLICYIGALAIHNMGNLRKLICRHVSITSFTELQKATSPREPHPTSSECSGVKSISFANSEMLTVDGFNPLITSVSVKELGIWNDENYPGSIAVDLLSEVAIRSKQLPAGSFPLEQLRVHSISAVLVTPVCSHLAATLHKLTMFCDQRVESFTEEEEQALQLLTSLQILIISECPALPSLPRVLHTLSSLRELEVLDCPEIRSLPMGGLPTSLQKVKVDCCADGLRKQAKKLGKSNPELRVITY</sequence>
<dbReference type="InterPro" id="IPR036388">
    <property type="entry name" value="WH-like_DNA-bd_sf"/>
</dbReference>
<evidence type="ECO:0000259" key="5">
    <source>
        <dbReference type="Pfam" id="PF23559"/>
    </source>
</evidence>
<dbReference type="Pfam" id="PF23559">
    <property type="entry name" value="WHD_DRP"/>
    <property type="match status" value="1"/>
</dbReference>
<evidence type="ECO:0000256" key="1">
    <source>
        <dbReference type="ARBA" id="ARBA00022614"/>
    </source>
</evidence>
<dbReference type="PRINTS" id="PR00364">
    <property type="entry name" value="DISEASERSIST"/>
</dbReference>
<evidence type="ECO:0000256" key="2">
    <source>
        <dbReference type="ARBA" id="ARBA00022737"/>
    </source>
</evidence>
<dbReference type="Gene3D" id="1.10.10.10">
    <property type="entry name" value="Winged helix-like DNA-binding domain superfamily/Winged helix DNA-binding domain"/>
    <property type="match status" value="1"/>
</dbReference>
<dbReference type="SUPFAM" id="SSF52540">
    <property type="entry name" value="P-loop containing nucleoside triphosphate hydrolases"/>
    <property type="match status" value="1"/>
</dbReference>
<keyword evidence="3" id="KW-0611">Plant defense</keyword>
<dbReference type="InterPro" id="IPR058922">
    <property type="entry name" value="WHD_DRP"/>
</dbReference>
<dbReference type="EMBL" id="AK367884">
    <property type="protein sequence ID" value="BAJ99087.1"/>
    <property type="molecule type" value="mRNA"/>
</dbReference>
<dbReference type="InterPro" id="IPR032675">
    <property type="entry name" value="LRR_dom_sf"/>
</dbReference>
<dbReference type="Gene3D" id="3.40.50.300">
    <property type="entry name" value="P-loop containing nucleotide triphosphate hydrolases"/>
    <property type="match status" value="1"/>
</dbReference>
<dbReference type="Pfam" id="PF25019">
    <property type="entry name" value="LRR_R13L1-DRL21"/>
    <property type="match status" value="1"/>
</dbReference>
<dbReference type="SUPFAM" id="SSF52047">
    <property type="entry name" value="RNI-like"/>
    <property type="match status" value="1"/>
</dbReference>
<evidence type="ECO:0000259" key="4">
    <source>
        <dbReference type="Pfam" id="PF00931"/>
    </source>
</evidence>
<proteinExistence type="evidence at transcript level"/>